<gene>
    <name evidence="1" type="ORF">CWS31_014670</name>
</gene>
<sequence>MLYFIVFCQSSFANPNSVLIYIRDDVYIDYQEFVSGRDIATIDNFSGKSIRRDVVDMIIAQKALRLGGFNDSFNYAAGKVNFRNTKMLQNGKSLISFDSYWLKDSQPIAKYVYISDEVIRNGEYVAGIYTSPENSKTLALNSLSDLTQLTAVSTPLWRTDWSTLEELPLKELIRDDSWLSMVRMVNLLWIDFILMPFNSTPDLSFTMGVIHLVPVPNIGILLKDSRHFIISKAHPKGEAAFIAINKGLKMLRENGDIERAYQQAGFFVDPHKVRIINP</sequence>
<keyword evidence="2" id="KW-1185">Reference proteome</keyword>
<protein>
    <recommendedName>
        <fullName evidence="3">Solute-binding protein family 3/N-terminal domain-containing protein</fullName>
    </recommendedName>
</protein>
<proteinExistence type="predicted"/>
<dbReference type="EMBL" id="PJAI02000021">
    <property type="protein sequence ID" value="TYK64631.1"/>
    <property type="molecule type" value="Genomic_DNA"/>
</dbReference>
<name>A0ABY3MU34_9GAMM</name>
<accession>A0ABY3MU34</accession>
<evidence type="ECO:0000313" key="2">
    <source>
        <dbReference type="Proteomes" id="UP000815846"/>
    </source>
</evidence>
<evidence type="ECO:0000313" key="1">
    <source>
        <dbReference type="EMBL" id="TYK64631.1"/>
    </source>
</evidence>
<comment type="caution">
    <text evidence="1">The sequence shown here is derived from an EMBL/GenBank/DDBJ whole genome shotgun (WGS) entry which is preliminary data.</text>
</comment>
<evidence type="ECO:0008006" key="3">
    <source>
        <dbReference type="Google" id="ProtNLM"/>
    </source>
</evidence>
<reference evidence="1 2" key="1">
    <citation type="submission" date="2019-08" db="EMBL/GenBank/DDBJ databases">
        <title>Microbe sample from Colwellia echini.</title>
        <authorList>
            <person name="Christiansen L."/>
            <person name="Pathiraja D."/>
            <person name="Schultz-Johansen M."/>
            <person name="Choi I.-G."/>
            <person name="Stougaard P."/>
        </authorList>
    </citation>
    <scope>NUCLEOTIDE SEQUENCE [LARGE SCALE GENOMIC DNA]</scope>
    <source>
        <strain evidence="1 2">A3</strain>
    </source>
</reference>
<dbReference type="Proteomes" id="UP000815846">
    <property type="component" value="Unassembled WGS sequence"/>
</dbReference>
<organism evidence="1 2">
    <name type="scientific">Colwellia echini</name>
    <dbReference type="NCBI Taxonomy" id="1982103"/>
    <lineage>
        <taxon>Bacteria</taxon>
        <taxon>Pseudomonadati</taxon>
        <taxon>Pseudomonadota</taxon>
        <taxon>Gammaproteobacteria</taxon>
        <taxon>Alteromonadales</taxon>
        <taxon>Colwelliaceae</taxon>
        <taxon>Colwellia</taxon>
    </lineage>
</organism>